<proteinExistence type="predicted"/>
<sequence length="36" mass="3917">MELVLVSLLFVGMAVLAAVPLVALLHLSERRGLNDR</sequence>
<reference evidence="2 3" key="1">
    <citation type="submission" date="2023-07" db="EMBL/GenBank/DDBJ databases">
        <title>Sequencing the genomes of 1000 actinobacteria strains.</title>
        <authorList>
            <person name="Klenk H.-P."/>
        </authorList>
    </citation>
    <scope>NUCLEOTIDE SEQUENCE [LARGE SCALE GENOMIC DNA]</scope>
    <source>
        <strain evidence="2 3">DSM 43749</strain>
    </source>
</reference>
<accession>A0ABU1Q3H5</accession>
<evidence type="ECO:0000313" key="2">
    <source>
        <dbReference type="EMBL" id="MDR6597450.1"/>
    </source>
</evidence>
<dbReference type="EMBL" id="JAVDSG010000001">
    <property type="protein sequence ID" value="MDR6597450.1"/>
    <property type="molecule type" value="Genomic_DNA"/>
</dbReference>
<keyword evidence="1" id="KW-0472">Membrane</keyword>
<evidence type="ECO:0000256" key="1">
    <source>
        <dbReference type="SAM" id="Phobius"/>
    </source>
</evidence>
<feature type="transmembrane region" description="Helical" evidence="1">
    <location>
        <begin position="6"/>
        <end position="27"/>
    </location>
</feature>
<keyword evidence="3" id="KW-1185">Reference proteome</keyword>
<keyword evidence="1" id="KW-1133">Transmembrane helix</keyword>
<gene>
    <name evidence="2" type="ORF">J2S66_005834</name>
</gene>
<dbReference type="Proteomes" id="UP001268819">
    <property type="component" value="Unassembled WGS sequence"/>
</dbReference>
<protein>
    <submittedName>
        <fullName evidence="2">Tfp pilus assembly protein PilV</fullName>
    </submittedName>
</protein>
<keyword evidence="1" id="KW-0812">Transmembrane</keyword>
<evidence type="ECO:0000313" key="3">
    <source>
        <dbReference type="Proteomes" id="UP001268819"/>
    </source>
</evidence>
<comment type="caution">
    <text evidence="2">The sequence shown here is derived from an EMBL/GenBank/DDBJ whole genome shotgun (WGS) entry which is preliminary data.</text>
</comment>
<organism evidence="2 3">
    <name type="scientific">Saccharothrix longispora</name>
    <dbReference type="NCBI Taxonomy" id="33920"/>
    <lineage>
        <taxon>Bacteria</taxon>
        <taxon>Bacillati</taxon>
        <taxon>Actinomycetota</taxon>
        <taxon>Actinomycetes</taxon>
        <taxon>Pseudonocardiales</taxon>
        <taxon>Pseudonocardiaceae</taxon>
        <taxon>Saccharothrix</taxon>
    </lineage>
</organism>
<name>A0ABU1Q3H5_9PSEU</name>